<sequence>MADIVDSLNNIRPKTRYLIEVLLRQREPICVITHTDFWSNNLLFARENCAVLDWHMVINGNHNTELFMTMNRFVALQEQLNYGRNDLIVDFKSSKLLALLLCMGSTDMAVRKPSIEQRLLDMLLDLHEDGVLSPEFVNSL</sequence>
<dbReference type="InterPro" id="IPR004119">
    <property type="entry name" value="EcKL"/>
</dbReference>
<comment type="caution">
    <text evidence="1">The sequence shown here is derived from an EMBL/GenBank/DDBJ whole genome shotgun (WGS) entry which is preliminary data.</text>
</comment>
<evidence type="ECO:0000313" key="1">
    <source>
        <dbReference type="EMBL" id="KAK6629863.1"/>
    </source>
</evidence>
<dbReference type="Pfam" id="PF02958">
    <property type="entry name" value="EcKL"/>
    <property type="match status" value="1"/>
</dbReference>
<proteinExistence type="predicted"/>
<organism evidence="1 2">
    <name type="scientific">Polyplax serrata</name>
    <name type="common">Common mouse louse</name>
    <dbReference type="NCBI Taxonomy" id="468196"/>
    <lineage>
        <taxon>Eukaryota</taxon>
        <taxon>Metazoa</taxon>
        <taxon>Ecdysozoa</taxon>
        <taxon>Arthropoda</taxon>
        <taxon>Hexapoda</taxon>
        <taxon>Insecta</taxon>
        <taxon>Pterygota</taxon>
        <taxon>Neoptera</taxon>
        <taxon>Paraneoptera</taxon>
        <taxon>Psocodea</taxon>
        <taxon>Troctomorpha</taxon>
        <taxon>Phthiraptera</taxon>
        <taxon>Anoplura</taxon>
        <taxon>Polyplacidae</taxon>
        <taxon>Polyplax</taxon>
    </lineage>
</organism>
<protein>
    <submittedName>
        <fullName evidence="1">Uncharacterized protein</fullName>
    </submittedName>
</protein>
<accession>A0AAN8PF89</accession>
<name>A0AAN8PF89_POLSC</name>
<dbReference type="Gene3D" id="3.90.1200.10">
    <property type="match status" value="1"/>
</dbReference>
<dbReference type="EMBL" id="JAWJWE010000036">
    <property type="protein sequence ID" value="KAK6629863.1"/>
    <property type="molecule type" value="Genomic_DNA"/>
</dbReference>
<dbReference type="InterPro" id="IPR011009">
    <property type="entry name" value="Kinase-like_dom_sf"/>
</dbReference>
<dbReference type="AlphaFoldDB" id="A0AAN8PF89"/>
<evidence type="ECO:0000313" key="2">
    <source>
        <dbReference type="Proteomes" id="UP001372834"/>
    </source>
</evidence>
<dbReference type="Proteomes" id="UP001372834">
    <property type="component" value="Unassembled WGS sequence"/>
</dbReference>
<gene>
    <name evidence="1" type="ORF">RUM43_003684</name>
</gene>
<dbReference type="SUPFAM" id="SSF56112">
    <property type="entry name" value="Protein kinase-like (PK-like)"/>
    <property type="match status" value="1"/>
</dbReference>
<reference evidence="1 2" key="1">
    <citation type="submission" date="2023-10" db="EMBL/GenBank/DDBJ databases">
        <title>Genomes of two closely related lineages of the louse Polyplax serrata with different host specificities.</title>
        <authorList>
            <person name="Martinu J."/>
            <person name="Tarabai H."/>
            <person name="Stefka J."/>
            <person name="Hypsa V."/>
        </authorList>
    </citation>
    <scope>NUCLEOTIDE SEQUENCE [LARGE SCALE GENOMIC DNA]</scope>
    <source>
        <strain evidence="1">HR10_N</strain>
    </source>
</reference>